<comment type="similarity">
    <text evidence="2">Belongs to the bacterial solute-binding protein SsuA/TauA family.</text>
</comment>
<sequence length="330" mass="35244">MTRSLLSTFVAILLSLTGQAYAQTTTLKIQDYPGLGNFLVRVANANGICAKHNLKCELRTIPQAPLGVQTMLAGDIDVAYGPPEVMIQAINKGAEFKVLGNGAYEPIFFLMAAAGLDTPNAAKGYPAVIQDFKGKKIGVTARGAAAEFQLISLLQGAGMKADDVTIVAVGAPNTAFPAIANKQIDGLMLFSPMDGFCEVTKVCRVVVDPRKGEGPEDIVKTAGAVSLMMVKADFAQKNAAALDAFGKAMHEAQVIVQNPDNFAAMLKLAQETFKINVPNGDQILEVALRNSMPALRYEVKPEALQHAAEYMQRTGQIDKLVDTSNLIFAR</sequence>
<dbReference type="Proteomes" id="UP000185657">
    <property type="component" value="Unassembled WGS sequence"/>
</dbReference>
<keyword evidence="8" id="KW-1185">Reference proteome</keyword>
<evidence type="ECO:0000256" key="2">
    <source>
        <dbReference type="ARBA" id="ARBA00010742"/>
    </source>
</evidence>
<dbReference type="AlphaFoldDB" id="A0A162SW90"/>
<dbReference type="KEGG" id="hyl:LPB072_04175"/>
<evidence type="ECO:0000313" key="6">
    <source>
        <dbReference type="EMBL" id="AOW12164.1"/>
    </source>
</evidence>
<proteinExistence type="inferred from homology"/>
<dbReference type="InterPro" id="IPR015168">
    <property type="entry name" value="SsuA/THI5"/>
</dbReference>
<keyword evidence="3 4" id="KW-0732">Signal</keyword>
<reference evidence="6 9" key="2">
    <citation type="submission" date="2016-10" db="EMBL/GenBank/DDBJ databases">
        <title>Hydorgenophaga sp. LPB0072 isolated from gastropod.</title>
        <authorList>
            <person name="Kim E."/>
            <person name="Yi H."/>
        </authorList>
    </citation>
    <scope>NUCLEOTIDE SEQUENCE [LARGE SCALE GENOMIC DNA]</scope>
    <source>
        <strain evidence="6 9">LPB0072</strain>
    </source>
</reference>
<accession>A0A162SW90</accession>
<dbReference type="SUPFAM" id="SSF53850">
    <property type="entry name" value="Periplasmic binding protein-like II"/>
    <property type="match status" value="1"/>
</dbReference>
<evidence type="ECO:0000256" key="3">
    <source>
        <dbReference type="ARBA" id="ARBA00022729"/>
    </source>
</evidence>
<feature type="signal peptide" evidence="4">
    <location>
        <begin position="1"/>
        <end position="22"/>
    </location>
</feature>
<gene>
    <name evidence="6" type="ORF">LPB072_04175</name>
    <name evidence="7" type="ORF">LPB72_14425</name>
</gene>
<dbReference type="Proteomes" id="UP000185680">
    <property type="component" value="Chromosome"/>
</dbReference>
<evidence type="ECO:0000259" key="5">
    <source>
        <dbReference type="Pfam" id="PF09084"/>
    </source>
</evidence>
<dbReference type="Pfam" id="PF09084">
    <property type="entry name" value="NMT1"/>
    <property type="match status" value="1"/>
</dbReference>
<dbReference type="Gene3D" id="3.40.190.10">
    <property type="entry name" value="Periplasmic binding protein-like II"/>
    <property type="match status" value="2"/>
</dbReference>
<feature type="domain" description="SsuA/THI5-like" evidence="5">
    <location>
        <begin position="42"/>
        <end position="260"/>
    </location>
</feature>
<comment type="subcellular location">
    <subcellularLocation>
        <location evidence="1">Periplasm</location>
    </subcellularLocation>
</comment>
<evidence type="ECO:0000256" key="4">
    <source>
        <dbReference type="SAM" id="SignalP"/>
    </source>
</evidence>
<reference evidence="7 8" key="1">
    <citation type="submission" date="2016-02" db="EMBL/GenBank/DDBJ databases">
        <title>Draft genome sequence of Hydrogenophaga sp. LPB0072.</title>
        <authorList>
            <person name="Shin S.-K."/>
            <person name="Yi H."/>
        </authorList>
    </citation>
    <scope>NUCLEOTIDE SEQUENCE [LARGE SCALE GENOMIC DNA]</scope>
    <source>
        <strain evidence="7 8">LPB0072</strain>
    </source>
</reference>
<feature type="chain" id="PRO_5044549367" evidence="4">
    <location>
        <begin position="23"/>
        <end position="330"/>
    </location>
</feature>
<evidence type="ECO:0000256" key="1">
    <source>
        <dbReference type="ARBA" id="ARBA00004418"/>
    </source>
</evidence>
<evidence type="ECO:0000313" key="7">
    <source>
        <dbReference type="EMBL" id="OAD41109.1"/>
    </source>
</evidence>
<dbReference type="EMBL" id="LVWD01000026">
    <property type="protein sequence ID" value="OAD41109.1"/>
    <property type="molecule type" value="Genomic_DNA"/>
</dbReference>
<keyword evidence="6" id="KW-0808">Transferase</keyword>
<dbReference type="GO" id="GO:0016740">
    <property type="term" value="F:transferase activity"/>
    <property type="evidence" value="ECO:0007669"/>
    <property type="project" value="UniProtKB-KW"/>
</dbReference>
<organism evidence="6 9">
    <name type="scientific">Hydrogenophaga crassostreae</name>
    <dbReference type="NCBI Taxonomy" id="1763535"/>
    <lineage>
        <taxon>Bacteria</taxon>
        <taxon>Pseudomonadati</taxon>
        <taxon>Pseudomonadota</taxon>
        <taxon>Betaproteobacteria</taxon>
        <taxon>Burkholderiales</taxon>
        <taxon>Comamonadaceae</taxon>
        <taxon>Hydrogenophaga</taxon>
    </lineage>
</organism>
<dbReference type="GO" id="GO:0042597">
    <property type="term" value="C:periplasmic space"/>
    <property type="evidence" value="ECO:0007669"/>
    <property type="project" value="UniProtKB-SubCell"/>
</dbReference>
<evidence type="ECO:0000313" key="9">
    <source>
        <dbReference type="Proteomes" id="UP000185680"/>
    </source>
</evidence>
<dbReference type="PANTHER" id="PTHR30024:SF47">
    <property type="entry name" value="TAURINE-BINDING PERIPLASMIC PROTEIN"/>
    <property type="match status" value="1"/>
</dbReference>
<name>A0A162SW90_9BURK</name>
<dbReference type="EMBL" id="CP017476">
    <property type="protein sequence ID" value="AOW12164.1"/>
    <property type="molecule type" value="Genomic_DNA"/>
</dbReference>
<dbReference type="PANTHER" id="PTHR30024">
    <property type="entry name" value="ALIPHATIC SULFONATES-BINDING PROTEIN-RELATED"/>
    <property type="match status" value="1"/>
</dbReference>
<dbReference type="STRING" id="1763535.LPB072_04175"/>
<evidence type="ECO:0000313" key="8">
    <source>
        <dbReference type="Proteomes" id="UP000185657"/>
    </source>
</evidence>
<protein>
    <submittedName>
        <fullName evidence="6">Myristoyl transferase</fullName>
    </submittedName>
</protein>